<name>A0A915D6T2_9BILA</name>
<dbReference type="PANTHER" id="PTHR34228:SF5">
    <property type="entry name" value="PHOSPHOLIPASE A(2)-RELATED"/>
    <property type="match status" value="1"/>
</dbReference>
<evidence type="ECO:0000313" key="4">
    <source>
        <dbReference type="WBParaSite" id="jg1660"/>
    </source>
</evidence>
<dbReference type="Proteomes" id="UP000887574">
    <property type="component" value="Unplaced"/>
</dbReference>
<dbReference type="InterPro" id="IPR036444">
    <property type="entry name" value="PLipase_A2_dom_sf"/>
</dbReference>
<evidence type="ECO:0000256" key="1">
    <source>
        <dbReference type="SAM" id="MobiDB-lite"/>
    </source>
</evidence>
<dbReference type="GO" id="GO:0006644">
    <property type="term" value="P:phospholipid metabolic process"/>
    <property type="evidence" value="ECO:0007669"/>
    <property type="project" value="InterPro"/>
</dbReference>
<dbReference type="InterPro" id="IPR053322">
    <property type="entry name" value="PLA2-like"/>
</dbReference>
<protein>
    <submittedName>
        <fullName evidence="4">Uncharacterized protein</fullName>
    </submittedName>
</protein>
<feature type="compositionally biased region" description="Polar residues" evidence="1">
    <location>
        <begin position="613"/>
        <end position="629"/>
    </location>
</feature>
<dbReference type="WBParaSite" id="jg1660">
    <property type="protein sequence ID" value="jg1660"/>
    <property type="gene ID" value="jg1660"/>
</dbReference>
<dbReference type="AlphaFoldDB" id="A0A915D6T2"/>
<accession>A0A915D6T2</accession>
<feature type="transmembrane region" description="Helical" evidence="2">
    <location>
        <begin position="552"/>
        <end position="571"/>
    </location>
</feature>
<feature type="transmembrane region" description="Helical" evidence="2">
    <location>
        <begin position="345"/>
        <end position="367"/>
    </location>
</feature>
<dbReference type="PANTHER" id="PTHR34228">
    <property type="entry name" value="PROTEIN CBG09474-RELATED"/>
    <property type="match status" value="1"/>
</dbReference>
<keyword evidence="3" id="KW-1185">Reference proteome</keyword>
<feature type="region of interest" description="Disordered" evidence="1">
    <location>
        <begin position="185"/>
        <end position="210"/>
    </location>
</feature>
<feature type="region of interest" description="Disordered" evidence="1">
    <location>
        <begin position="590"/>
        <end position="629"/>
    </location>
</feature>
<proteinExistence type="predicted"/>
<dbReference type="GO" id="GO:0050482">
    <property type="term" value="P:arachidonate secretion"/>
    <property type="evidence" value="ECO:0007669"/>
    <property type="project" value="InterPro"/>
</dbReference>
<keyword evidence="2" id="KW-0812">Transmembrane</keyword>
<sequence>MAGGQTAGHEAKEWRGGNLEGNICTTWCSPQMTATTNTAIKQMKHLLLLTVCNLLSFTLHCTATDPVVDLLSPTSTRPDYITFDKWHCGAGDFDKHLSHQLSESECPARMYEANLCCLAHDLCYVEVDKTQEYCDSAFCFCLNRTLSMPNTNYTLGCSNVAEGFCDIVQIFGAAAHSSAQKGLSATSTTSTTSSTTSTTTTPASSTTTTKVSTTTAASAADIVQFVTHNISLHCYSRELGKCLEDLHKCVISHSNQLADPSSQLSSDPLTSIWPACSDHFCKCASAKPVLNTLGYHKKDKQCESSLQIVCSELQPTRPVDSMHVNIQLWTTNVNYLGNGQSINSVITLLLLALLSMLTLVVLLFLIFKCYRRYKAKRSDGYGISAGAAAEFVSRARRHTLRKEENQEPGYITVVGGDAGLESYLQQSALNLLVLAFLALTLTPLASACCCCCDCCCCCCCCPCCCCCGGGGRKKRDLGTVLGVNGQKTTAIAPGSGRPAVDCNRACPAGELTIQGQQKHCEQKPSPNQQDGCLLNKRNKRQLRMANVFRRKSLPTCMLLILLVFFVNSFIVSPVDPLLLKRSVDDDQSITTVSSTSTASPTPTPLDSPPLEDQATTSTTQAPSNSTLPITNLEAAELAIEKLMQRMPADSGLSQSPYQG</sequence>
<reference evidence="4" key="1">
    <citation type="submission" date="2022-11" db="UniProtKB">
        <authorList>
            <consortium name="WormBaseParasite"/>
        </authorList>
    </citation>
    <scope>IDENTIFICATION</scope>
</reference>
<organism evidence="3 4">
    <name type="scientific">Ditylenchus dipsaci</name>
    <dbReference type="NCBI Taxonomy" id="166011"/>
    <lineage>
        <taxon>Eukaryota</taxon>
        <taxon>Metazoa</taxon>
        <taxon>Ecdysozoa</taxon>
        <taxon>Nematoda</taxon>
        <taxon>Chromadorea</taxon>
        <taxon>Rhabditida</taxon>
        <taxon>Tylenchina</taxon>
        <taxon>Tylenchomorpha</taxon>
        <taxon>Sphaerularioidea</taxon>
        <taxon>Anguinidae</taxon>
        <taxon>Anguininae</taxon>
        <taxon>Ditylenchus</taxon>
    </lineage>
</organism>
<dbReference type="GO" id="GO:0004623">
    <property type="term" value="F:phospholipase A2 activity"/>
    <property type="evidence" value="ECO:0007669"/>
    <property type="project" value="InterPro"/>
</dbReference>
<feature type="compositionally biased region" description="Low complexity" evidence="1">
    <location>
        <begin position="590"/>
        <end position="600"/>
    </location>
</feature>
<keyword evidence="2" id="KW-1133">Transmembrane helix</keyword>
<evidence type="ECO:0000256" key="2">
    <source>
        <dbReference type="SAM" id="Phobius"/>
    </source>
</evidence>
<evidence type="ECO:0000313" key="3">
    <source>
        <dbReference type="Proteomes" id="UP000887574"/>
    </source>
</evidence>
<keyword evidence="2" id="KW-0472">Membrane</keyword>
<dbReference type="SUPFAM" id="SSF48619">
    <property type="entry name" value="Phospholipase A2, PLA2"/>
    <property type="match status" value="1"/>
</dbReference>